<accession>A0AA40KMY0</accession>
<organism evidence="2 3">
    <name type="scientific">Melipona bicolor</name>
    <dbReference type="NCBI Taxonomy" id="60889"/>
    <lineage>
        <taxon>Eukaryota</taxon>
        <taxon>Metazoa</taxon>
        <taxon>Ecdysozoa</taxon>
        <taxon>Arthropoda</taxon>
        <taxon>Hexapoda</taxon>
        <taxon>Insecta</taxon>
        <taxon>Pterygota</taxon>
        <taxon>Neoptera</taxon>
        <taxon>Endopterygota</taxon>
        <taxon>Hymenoptera</taxon>
        <taxon>Apocrita</taxon>
        <taxon>Aculeata</taxon>
        <taxon>Apoidea</taxon>
        <taxon>Anthophila</taxon>
        <taxon>Apidae</taxon>
        <taxon>Melipona</taxon>
    </lineage>
</organism>
<evidence type="ECO:0000313" key="3">
    <source>
        <dbReference type="Proteomes" id="UP001177670"/>
    </source>
</evidence>
<dbReference type="Proteomes" id="UP001177670">
    <property type="component" value="Unassembled WGS sequence"/>
</dbReference>
<evidence type="ECO:0000313" key="2">
    <source>
        <dbReference type="EMBL" id="KAK1126355.1"/>
    </source>
</evidence>
<feature type="compositionally biased region" description="Polar residues" evidence="1">
    <location>
        <begin position="177"/>
        <end position="188"/>
    </location>
</feature>
<proteinExistence type="predicted"/>
<reference evidence="2" key="1">
    <citation type="submission" date="2021-10" db="EMBL/GenBank/DDBJ databases">
        <title>Melipona bicolor Genome sequencing and assembly.</title>
        <authorList>
            <person name="Araujo N.S."/>
            <person name="Arias M.C."/>
        </authorList>
    </citation>
    <scope>NUCLEOTIDE SEQUENCE</scope>
    <source>
        <strain evidence="2">USP_2M_L1-L4_2017</strain>
        <tissue evidence="2">Whole body</tissue>
    </source>
</reference>
<feature type="region of interest" description="Disordered" evidence="1">
    <location>
        <begin position="125"/>
        <end position="188"/>
    </location>
</feature>
<feature type="compositionally biased region" description="Basic residues" evidence="1">
    <location>
        <begin position="1"/>
        <end position="11"/>
    </location>
</feature>
<feature type="region of interest" description="Disordered" evidence="1">
    <location>
        <begin position="1"/>
        <end position="30"/>
    </location>
</feature>
<sequence length="188" mass="21883">MAEKRRKKKKKNGGEKWPRDERGTPWRAITPNEDSVIGASVGTPLVEKKKPVSECETNRTGVQIPFEKAQQELARVNKPRIIHQRVTRTYFIMFRLPEKRRVISFQNDEEHGRFRSGRTVEGWKRDGRRNDGSLSGGFVRLPMTREKEKARKPVGPNGPRTRSPRGLFEERRRPMTARNNIENQNPDL</sequence>
<dbReference type="EMBL" id="JAHYIQ010000014">
    <property type="protein sequence ID" value="KAK1126355.1"/>
    <property type="molecule type" value="Genomic_DNA"/>
</dbReference>
<comment type="caution">
    <text evidence="2">The sequence shown here is derived from an EMBL/GenBank/DDBJ whole genome shotgun (WGS) entry which is preliminary data.</text>
</comment>
<evidence type="ECO:0000256" key="1">
    <source>
        <dbReference type="SAM" id="MobiDB-lite"/>
    </source>
</evidence>
<protein>
    <submittedName>
        <fullName evidence="2">Uncharacterized protein</fullName>
    </submittedName>
</protein>
<keyword evidence="3" id="KW-1185">Reference proteome</keyword>
<name>A0AA40KMY0_9HYME</name>
<feature type="compositionally biased region" description="Basic and acidic residues" evidence="1">
    <location>
        <begin position="12"/>
        <end position="24"/>
    </location>
</feature>
<dbReference type="AlphaFoldDB" id="A0AA40KMY0"/>
<gene>
    <name evidence="2" type="ORF">K0M31_004993</name>
</gene>